<proteinExistence type="predicted"/>
<organism evidence="2 3">
    <name type="scientific">Candidatus Uhrbacteria bacterium RIFCSPHIGHO2_12_FULL_60_25</name>
    <dbReference type="NCBI Taxonomy" id="1802399"/>
    <lineage>
        <taxon>Bacteria</taxon>
        <taxon>Candidatus Uhriibacteriota</taxon>
    </lineage>
</organism>
<feature type="compositionally biased region" description="Basic and acidic residues" evidence="1">
    <location>
        <begin position="194"/>
        <end position="208"/>
    </location>
</feature>
<reference evidence="2 3" key="1">
    <citation type="journal article" date="2016" name="Nat. Commun.">
        <title>Thousands of microbial genomes shed light on interconnected biogeochemical processes in an aquifer system.</title>
        <authorList>
            <person name="Anantharaman K."/>
            <person name="Brown C.T."/>
            <person name="Hug L.A."/>
            <person name="Sharon I."/>
            <person name="Castelle C.J."/>
            <person name="Probst A.J."/>
            <person name="Thomas B.C."/>
            <person name="Singh A."/>
            <person name="Wilkins M.J."/>
            <person name="Karaoz U."/>
            <person name="Brodie E.L."/>
            <person name="Williams K.H."/>
            <person name="Hubbard S.S."/>
            <person name="Banfield J.F."/>
        </authorList>
    </citation>
    <scope>NUCLEOTIDE SEQUENCE [LARGE SCALE GENOMIC DNA]</scope>
</reference>
<comment type="caution">
    <text evidence="2">The sequence shown here is derived from an EMBL/GenBank/DDBJ whole genome shotgun (WGS) entry which is preliminary data.</text>
</comment>
<evidence type="ECO:0000313" key="3">
    <source>
        <dbReference type="Proteomes" id="UP000176603"/>
    </source>
</evidence>
<gene>
    <name evidence="2" type="ORF">A3E39_04035</name>
</gene>
<feature type="region of interest" description="Disordered" evidence="1">
    <location>
        <begin position="173"/>
        <end position="243"/>
    </location>
</feature>
<sequence length="578" mass="63462">MTIANPKTPEAAQRLLTDLLEEPGALETSEDSAAKAKKAAPAMSIFDAPTLRPAVVAEPTKVPNVVLSIPEGDLLDFTDDEPTGEPRPTGEPARIVPPPLPAQADLSAEAKAKVDIVMAQTAQLTGIEPPPVSRYIPPVLDAMHDSETLKPAPQFTQSFPPSMIVEEGDLLEIRDDEPPGQEVKTETLGTPSEKPAEPDPEIEVREETSSQPPSIDVPVSSHGGLADNQVARERPPDFSRMEKPEFSADDMRRKHTDGGYVVETELLWKFLRHLDNTLSTQHVFLSQALEERARQRWLHSKKMAVIELFARGEAFRFLKGQQADRKRMIQLKDIEGIVGELTSLTEKEPDEERKHWFTESFKPAMNWVENQINMDVKLQEKKELTTAGKTPHGATPAPKPAPVVAPPAPAPKSEPEPPTVLYDMHASPDMTPPPQAVHTPPVAKDRTPAKEAEKTEPPKNPKPKKDASIRNTFVIAGVLTAGVFMAIGYSMWSDRPNESVVTTRPSPRRIAVEKRTHAPVVTPVVTDECHTVKLAGVYGKPLTDRERGNAPAWDCSKQGRFTLLTSDTGKVCGCTFKN</sequence>
<accession>A0A1F7UM74</accession>
<feature type="compositionally biased region" description="Basic and acidic residues" evidence="1">
    <location>
        <begin position="443"/>
        <end position="468"/>
    </location>
</feature>
<feature type="compositionally biased region" description="Basic and acidic residues" evidence="1">
    <location>
        <begin position="230"/>
        <end position="243"/>
    </location>
</feature>
<feature type="compositionally biased region" description="Pro residues" evidence="1">
    <location>
        <begin position="397"/>
        <end position="418"/>
    </location>
</feature>
<evidence type="ECO:0000256" key="1">
    <source>
        <dbReference type="SAM" id="MobiDB-lite"/>
    </source>
</evidence>
<protein>
    <submittedName>
        <fullName evidence="2">Uncharacterized protein</fullName>
    </submittedName>
</protein>
<feature type="region of interest" description="Disordered" evidence="1">
    <location>
        <begin position="385"/>
        <end position="468"/>
    </location>
</feature>
<dbReference type="AlphaFoldDB" id="A0A1F7UM74"/>
<name>A0A1F7UM74_9BACT</name>
<evidence type="ECO:0000313" key="2">
    <source>
        <dbReference type="EMBL" id="OGL79362.1"/>
    </source>
</evidence>
<dbReference type="Proteomes" id="UP000176603">
    <property type="component" value="Unassembled WGS sequence"/>
</dbReference>
<dbReference type="EMBL" id="MGEH01000011">
    <property type="protein sequence ID" value="OGL79362.1"/>
    <property type="molecule type" value="Genomic_DNA"/>
</dbReference>